<dbReference type="EMBL" id="MHCU01000018">
    <property type="protein sequence ID" value="OGY27937.1"/>
    <property type="molecule type" value="Genomic_DNA"/>
</dbReference>
<comment type="caution">
    <text evidence="1">The sequence shown here is derived from an EMBL/GenBank/DDBJ whole genome shotgun (WGS) entry which is preliminary data.</text>
</comment>
<proteinExistence type="predicted"/>
<sequence length="73" mass="7942">MPATHKLEIQCDELSFEGDIETVATGALSLTPKPNQPILPMSSENDIQNVLDALGHISTTYGVLDKFEVTKLD</sequence>
<protein>
    <submittedName>
        <fullName evidence="1">Uncharacterized protein</fullName>
    </submittedName>
</protein>
<accession>A0A1G1WL44</accession>
<reference evidence="1 2" key="1">
    <citation type="journal article" date="2016" name="Nat. Commun.">
        <title>Thousands of microbial genomes shed light on interconnected biogeochemical processes in an aquifer system.</title>
        <authorList>
            <person name="Anantharaman K."/>
            <person name="Brown C.T."/>
            <person name="Hug L.A."/>
            <person name="Sharon I."/>
            <person name="Castelle C.J."/>
            <person name="Probst A.J."/>
            <person name="Thomas B.C."/>
            <person name="Singh A."/>
            <person name="Wilkins M.J."/>
            <person name="Karaoz U."/>
            <person name="Brodie E.L."/>
            <person name="Williams K.H."/>
            <person name="Hubbard S.S."/>
            <person name="Banfield J.F."/>
        </authorList>
    </citation>
    <scope>NUCLEOTIDE SEQUENCE [LARGE SCALE GENOMIC DNA]</scope>
</reference>
<dbReference type="Proteomes" id="UP000176645">
    <property type="component" value="Unassembled WGS sequence"/>
</dbReference>
<name>A0A1G1WL44_9BACT</name>
<organism evidence="1 2">
    <name type="scientific">Candidatus Woykebacteria bacterium RBG_19FT_COMBO_43_10</name>
    <dbReference type="NCBI Taxonomy" id="1802598"/>
    <lineage>
        <taxon>Bacteria</taxon>
        <taxon>Candidatus Woykeibacteriota</taxon>
    </lineage>
</organism>
<evidence type="ECO:0000313" key="1">
    <source>
        <dbReference type="EMBL" id="OGY27937.1"/>
    </source>
</evidence>
<evidence type="ECO:0000313" key="2">
    <source>
        <dbReference type="Proteomes" id="UP000176645"/>
    </source>
</evidence>
<dbReference type="AlphaFoldDB" id="A0A1G1WL44"/>
<gene>
    <name evidence="1" type="ORF">A2Z42_04255</name>
</gene>